<evidence type="ECO:0000256" key="2">
    <source>
        <dbReference type="SAM" id="MobiDB-lite"/>
    </source>
</evidence>
<evidence type="ECO:0000256" key="1">
    <source>
        <dbReference type="SAM" id="Coils"/>
    </source>
</evidence>
<reference evidence="4 6" key="3">
    <citation type="submission" date="2024-07" db="EMBL/GenBank/DDBJ databases">
        <title>Mealworm larvae gut microbial communities from Newark, Delaware, USA.</title>
        <authorList>
            <person name="Blenner M."/>
        </authorList>
    </citation>
    <scope>NUCLEOTIDE SEQUENCE [LARGE SCALE GENOMIC DNA]</scope>
    <source>
        <strain evidence="4 6">UD i117</strain>
    </source>
</reference>
<organism evidence="3 5">
    <name type="scientific">Brevibacterium epidermidis</name>
    <dbReference type="NCBI Taxonomy" id="1698"/>
    <lineage>
        <taxon>Bacteria</taxon>
        <taxon>Bacillati</taxon>
        <taxon>Actinomycetota</taxon>
        <taxon>Actinomycetes</taxon>
        <taxon>Micrococcales</taxon>
        <taxon>Brevibacteriaceae</taxon>
        <taxon>Brevibacterium</taxon>
    </lineage>
</organism>
<accession>A0A9D2UQ38</accession>
<gene>
    <name evidence="4" type="ORF">ABH903_003658</name>
    <name evidence="3" type="ORF">K8V74_13620</name>
</gene>
<feature type="region of interest" description="Disordered" evidence="2">
    <location>
        <begin position="113"/>
        <end position="145"/>
    </location>
</feature>
<dbReference type="AlphaFoldDB" id="A0A9D2UQ38"/>
<evidence type="ECO:0000313" key="3">
    <source>
        <dbReference type="EMBL" id="HJE78968.1"/>
    </source>
</evidence>
<feature type="coiled-coil region" evidence="1">
    <location>
        <begin position="71"/>
        <end position="105"/>
    </location>
</feature>
<reference evidence="3" key="2">
    <citation type="submission" date="2021-09" db="EMBL/GenBank/DDBJ databases">
        <authorList>
            <person name="Gilroy R."/>
        </authorList>
    </citation>
    <scope>NUCLEOTIDE SEQUENCE</scope>
    <source>
        <strain evidence="3">CHK139-4039</strain>
    </source>
</reference>
<keyword evidence="1" id="KW-0175">Coiled coil</keyword>
<proteinExistence type="predicted"/>
<keyword evidence="6" id="KW-1185">Reference proteome</keyword>
<comment type="caution">
    <text evidence="3">The sequence shown here is derived from an EMBL/GenBank/DDBJ whole genome shotgun (WGS) entry which is preliminary data.</text>
</comment>
<dbReference type="RefSeq" id="WP_370037461.1">
    <property type="nucleotide sequence ID" value="NZ_JBGBYS010000048.1"/>
</dbReference>
<evidence type="ECO:0000313" key="4">
    <source>
        <dbReference type="EMBL" id="MEY9260604.1"/>
    </source>
</evidence>
<dbReference type="EMBL" id="JBGBYS010000048">
    <property type="protein sequence ID" value="MEY9260604.1"/>
    <property type="molecule type" value="Genomic_DNA"/>
</dbReference>
<dbReference type="Proteomes" id="UP000743760">
    <property type="component" value="Unassembled WGS sequence"/>
</dbReference>
<dbReference type="EMBL" id="DYXR01000421">
    <property type="protein sequence ID" value="HJE78968.1"/>
    <property type="molecule type" value="Genomic_DNA"/>
</dbReference>
<dbReference type="Proteomes" id="UP001565435">
    <property type="component" value="Unassembled WGS sequence"/>
</dbReference>
<evidence type="ECO:0000313" key="6">
    <source>
        <dbReference type="Proteomes" id="UP001565435"/>
    </source>
</evidence>
<protein>
    <submittedName>
        <fullName evidence="4">Transposase</fullName>
    </submittedName>
</protein>
<sequence length="145" mass="16603">MNTMSRQRRPRLTINEKLAILDEYTLVPRGQRALFCRERGLSISAVQDWQKKRRDGLLTPTDKKESRIALTRAERVDYEQQRQKIADLEARLEQSENAVEILGKASALLETLTKSAATKQSRPAPVQEPDPNESDPAWGKRFNKS</sequence>
<reference evidence="3" key="1">
    <citation type="journal article" date="2021" name="PeerJ">
        <title>Extensive microbial diversity within the chicken gut microbiome revealed by metagenomics and culture.</title>
        <authorList>
            <person name="Gilroy R."/>
            <person name="Ravi A."/>
            <person name="Getino M."/>
            <person name="Pursley I."/>
            <person name="Horton D.L."/>
            <person name="Alikhan N.F."/>
            <person name="Baker D."/>
            <person name="Gharbi K."/>
            <person name="Hall N."/>
            <person name="Watson M."/>
            <person name="Adriaenssens E.M."/>
            <person name="Foster-Nyarko E."/>
            <person name="Jarju S."/>
            <person name="Secka A."/>
            <person name="Antonio M."/>
            <person name="Oren A."/>
            <person name="Chaudhuri R.R."/>
            <person name="La Ragione R."/>
            <person name="Hildebrand F."/>
            <person name="Pallen M.J."/>
        </authorList>
    </citation>
    <scope>NUCLEOTIDE SEQUENCE</scope>
    <source>
        <strain evidence="3">CHK139-4039</strain>
    </source>
</reference>
<name>A0A9D2UQ38_BREEP</name>
<evidence type="ECO:0000313" key="5">
    <source>
        <dbReference type="Proteomes" id="UP000743760"/>
    </source>
</evidence>